<dbReference type="InterPro" id="IPR020946">
    <property type="entry name" value="Flavin_mOase-like"/>
</dbReference>
<organism evidence="7 8">
    <name type="scientific">Cladophialophora bantiana (strain ATCC 10958 / CBS 173.52 / CDC B-1940 / NIH 8579)</name>
    <name type="common">Xylohypha bantiana</name>
    <dbReference type="NCBI Taxonomy" id="1442370"/>
    <lineage>
        <taxon>Eukaryota</taxon>
        <taxon>Fungi</taxon>
        <taxon>Dikarya</taxon>
        <taxon>Ascomycota</taxon>
        <taxon>Pezizomycotina</taxon>
        <taxon>Eurotiomycetes</taxon>
        <taxon>Chaetothyriomycetidae</taxon>
        <taxon>Chaetothyriales</taxon>
        <taxon>Herpotrichiellaceae</taxon>
        <taxon>Cladophialophora</taxon>
    </lineage>
</organism>
<evidence type="ECO:0000256" key="2">
    <source>
        <dbReference type="ARBA" id="ARBA00010139"/>
    </source>
</evidence>
<evidence type="ECO:0000256" key="6">
    <source>
        <dbReference type="SAM" id="Phobius"/>
    </source>
</evidence>
<dbReference type="GeneID" id="27696925"/>
<name>A0A0D2HPR3_CLAB1</name>
<keyword evidence="6" id="KW-0472">Membrane</keyword>
<keyword evidence="5" id="KW-0560">Oxidoreductase</keyword>
<comment type="similarity">
    <text evidence="2">Belongs to the FAD-binding monooxygenase family.</text>
</comment>
<evidence type="ECO:0000256" key="3">
    <source>
        <dbReference type="ARBA" id="ARBA00022630"/>
    </source>
</evidence>
<dbReference type="Gene3D" id="3.50.50.60">
    <property type="entry name" value="FAD/NAD(P)-binding domain"/>
    <property type="match status" value="3"/>
</dbReference>
<proteinExistence type="inferred from homology"/>
<dbReference type="VEuPathDB" id="FungiDB:Z519_03997"/>
<dbReference type="SUPFAM" id="SSF51905">
    <property type="entry name" value="FAD/NAD(P)-binding domain"/>
    <property type="match status" value="2"/>
</dbReference>
<keyword evidence="4" id="KW-0274">FAD</keyword>
<reference evidence="7" key="1">
    <citation type="submission" date="2015-01" db="EMBL/GenBank/DDBJ databases">
        <title>The Genome Sequence of Cladophialophora bantiana CBS 173.52.</title>
        <authorList>
            <consortium name="The Broad Institute Genomics Platform"/>
            <person name="Cuomo C."/>
            <person name="de Hoog S."/>
            <person name="Gorbushina A."/>
            <person name="Stielow B."/>
            <person name="Teixiera M."/>
            <person name="Abouelleil A."/>
            <person name="Chapman S.B."/>
            <person name="Priest M."/>
            <person name="Young S.K."/>
            <person name="Wortman J."/>
            <person name="Nusbaum C."/>
            <person name="Birren B."/>
        </authorList>
    </citation>
    <scope>NUCLEOTIDE SEQUENCE [LARGE SCALE GENOMIC DNA]</scope>
    <source>
        <strain evidence="7">CBS 173.52</strain>
    </source>
</reference>
<comment type="cofactor">
    <cofactor evidence="1">
        <name>FAD</name>
        <dbReference type="ChEBI" id="CHEBI:57692"/>
    </cofactor>
</comment>
<dbReference type="HOGENOM" id="CLU_006937_7_0_1"/>
<dbReference type="GO" id="GO:0050660">
    <property type="term" value="F:flavin adenine dinucleotide binding"/>
    <property type="evidence" value="ECO:0007669"/>
    <property type="project" value="InterPro"/>
</dbReference>
<keyword evidence="6" id="KW-0812">Transmembrane</keyword>
<evidence type="ECO:0000256" key="5">
    <source>
        <dbReference type="ARBA" id="ARBA00023002"/>
    </source>
</evidence>
<evidence type="ECO:0000256" key="1">
    <source>
        <dbReference type="ARBA" id="ARBA00001974"/>
    </source>
</evidence>
<protein>
    <recommendedName>
        <fullName evidence="9">L-ornithine N(5)-oxygenase</fullName>
    </recommendedName>
</protein>
<dbReference type="RefSeq" id="XP_016622082.1">
    <property type="nucleotide sequence ID" value="XM_016761744.1"/>
</dbReference>
<evidence type="ECO:0000313" key="7">
    <source>
        <dbReference type="EMBL" id="KIW95413.1"/>
    </source>
</evidence>
<evidence type="ECO:0008006" key="9">
    <source>
        <dbReference type="Google" id="ProtNLM"/>
    </source>
</evidence>
<dbReference type="Pfam" id="PF00743">
    <property type="entry name" value="FMO-like"/>
    <property type="match status" value="1"/>
</dbReference>
<evidence type="ECO:0000256" key="4">
    <source>
        <dbReference type="ARBA" id="ARBA00022827"/>
    </source>
</evidence>
<dbReference type="Pfam" id="PF13450">
    <property type="entry name" value="NAD_binding_8"/>
    <property type="match status" value="1"/>
</dbReference>
<keyword evidence="3" id="KW-0285">Flavoprotein</keyword>
<sequence length="628" mass="70567">MTARVDRIRHGGPANKSGYTFYPVLIIGAGESGIAMGSRLRQVLGFDQFRIFERRSALGGTWHTNQYPGIACDVPAIMYSFSFAQNPHWTSLFPSGPEIIQYLYDVCEKFEILDKIQFDTSVRGLRWLDDVEEWEVLLDHLAPGIGDLSTREREALEKENGPHSKTVLRTEVVRAKVVCSAVGGLVEPKPPLEVPGIDTFEGEIVHTARWNPDLDVRGKDVIVIGTGCSAGQVVPQLVKPEYGAKHVTQLMRSPPWAVQFLPPAAKEFWKKWIPLLSTYVPGFQNGLRKLMFAVSELEFVELFAPSEAARQRRKKKAAELLAYLHKTVPEEYHEIMTPDYEVFCKRRVVDEGWYQSLSLPNVEITTLPLTSIQPRSVTLGPGRLYPPLSKTDSNAPTEQRTVPADVIIMANGYETNQWLHPLDVTGRNGRSLYRTWDERGGAQAYLGTAMDGFPNFFMIFGPNTATGHSSVILASENMVNYALKFIGPILKGDVETAEVKESAERKWTADLQRELQKSVFMSGGCRNWYTDAASNWNATAYPRTQVDFTIRCMFPVWRHWDLKYTPKGAAKLAAARVLRVFGIVGLLWSIVFVRKHGLQKTRLILAEALKKGLEGIRGLVLKGTRLDR</sequence>
<accession>A0A0D2HPR3</accession>
<dbReference type="EMBL" id="KN846984">
    <property type="protein sequence ID" value="KIW95413.1"/>
    <property type="molecule type" value="Genomic_DNA"/>
</dbReference>
<dbReference type="InterPro" id="IPR036188">
    <property type="entry name" value="FAD/NAD-bd_sf"/>
</dbReference>
<dbReference type="AlphaFoldDB" id="A0A0D2HPR3"/>
<dbReference type="Proteomes" id="UP000053789">
    <property type="component" value="Unassembled WGS sequence"/>
</dbReference>
<dbReference type="PANTHER" id="PTHR42877:SF10">
    <property type="entry name" value="L-ORNITHINE N(5)-OXYGENASE"/>
    <property type="match status" value="1"/>
</dbReference>
<dbReference type="GO" id="GO:0050661">
    <property type="term" value="F:NADP binding"/>
    <property type="evidence" value="ECO:0007669"/>
    <property type="project" value="InterPro"/>
</dbReference>
<gene>
    <name evidence="7" type="ORF">Z519_03997</name>
</gene>
<dbReference type="InterPro" id="IPR051209">
    <property type="entry name" value="FAD-bind_Monooxygenase_sf"/>
</dbReference>
<keyword evidence="8" id="KW-1185">Reference proteome</keyword>
<evidence type="ECO:0000313" key="8">
    <source>
        <dbReference type="Proteomes" id="UP000053789"/>
    </source>
</evidence>
<dbReference type="GO" id="GO:0004499">
    <property type="term" value="F:N,N-dimethylaniline monooxygenase activity"/>
    <property type="evidence" value="ECO:0007669"/>
    <property type="project" value="InterPro"/>
</dbReference>
<feature type="transmembrane region" description="Helical" evidence="6">
    <location>
        <begin position="573"/>
        <end position="593"/>
    </location>
</feature>
<dbReference type="PANTHER" id="PTHR42877">
    <property type="entry name" value="L-ORNITHINE N(5)-MONOOXYGENASE-RELATED"/>
    <property type="match status" value="1"/>
</dbReference>
<keyword evidence="6" id="KW-1133">Transmembrane helix</keyword>
<dbReference type="OrthoDB" id="3971593at2759"/>